<name>A0A9D9N898_9FIRM</name>
<dbReference type="Pfam" id="PF01467">
    <property type="entry name" value="CTP_transf_like"/>
    <property type="match status" value="1"/>
</dbReference>
<dbReference type="PANTHER" id="PTHR39321:SF3">
    <property type="entry name" value="PHOSPHOPANTETHEINE ADENYLYLTRANSFERASE"/>
    <property type="match status" value="1"/>
</dbReference>
<evidence type="ECO:0000259" key="11">
    <source>
        <dbReference type="Pfam" id="PF01467"/>
    </source>
</evidence>
<dbReference type="EC" id="2.7.7.18" evidence="10"/>
<dbReference type="GO" id="GO:0005524">
    <property type="term" value="F:ATP binding"/>
    <property type="evidence" value="ECO:0007669"/>
    <property type="project" value="UniProtKB-KW"/>
</dbReference>
<reference evidence="12" key="2">
    <citation type="journal article" date="2021" name="PeerJ">
        <title>Extensive microbial diversity within the chicken gut microbiome revealed by metagenomics and culture.</title>
        <authorList>
            <person name="Gilroy R."/>
            <person name="Ravi A."/>
            <person name="Getino M."/>
            <person name="Pursley I."/>
            <person name="Horton D.L."/>
            <person name="Alikhan N.F."/>
            <person name="Baker D."/>
            <person name="Gharbi K."/>
            <person name="Hall N."/>
            <person name="Watson M."/>
            <person name="Adriaenssens E.M."/>
            <person name="Foster-Nyarko E."/>
            <person name="Jarju S."/>
            <person name="Secka A."/>
            <person name="Antonio M."/>
            <person name="Oren A."/>
            <person name="Chaudhuri R.R."/>
            <person name="La Ragione R."/>
            <person name="Hildebrand F."/>
            <person name="Pallen M.J."/>
        </authorList>
    </citation>
    <scope>NUCLEOTIDE SEQUENCE</scope>
    <source>
        <strain evidence="12">E3-2379</strain>
    </source>
</reference>
<dbReference type="InterPro" id="IPR004821">
    <property type="entry name" value="Cyt_trans-like"/>
</dbReference>
<dbReference type="CDD" id="cd02165">
    <property type="entry name" value="NMNAT"/>
    <property type="match status" value="1"/>
</dbReference>
<keyword evidence="5 10" id="KW-0548">Nucleotidyltransferase</keyword>
<dbReference type="NCBIfam" id="NF000840">
    <property type="entry name" value="PRK00071.1-3"/>
    <property type="match status" value="1"/>
</dbReference>
<gene>
    <name evidence="10" type="primary">nadD</name>
    <name evidence="12" type="ORF">IAC13_09700</name>
</gene>
<keyword evidence="4 10" id="KW-0808">Transferase</keyword>
<dbReference type="GO" id="GO:0009435">
    <property type="term" value="P:NAD+ biosynthetic process"/>
    <property type="evidence" value="ECO:0007669"/>
    <property type="project" value="UniProtKB-UniRule"/>
</dbReference>
<protein>
    <recommendedName>
        <fullName evidence="10">Probable nicotinate-nucleotide adenylyltransferase</fullName>
        <ecNumber evidence="10">2.7.7.18</ecNumber>
    </recommendedName>
    <alternativeName>
        <fullName evidence="10">Deamido-NAD(+) diphosphorylase</fullName>
    </alternativeName>
    <alternativeName>
        <fullName evidence="10">Deamido-NAD(+) pyrophosphorylase</fullName>
    </alternativeName>
    <alternativeName>
        <fullName evidence="10">Nicotinate mononucleotide adenylyltransferase</fullName>
        <shortName evidence="10">NaMN adenylyltransferase</shortName>
    </alternativeName>
</protein>
<evidence type="ECO:0000256" key="9">
    <source>
        <dbReference type="ARBA" id="ARBA00048721"/>
    </source>
</evidence>
<evidence type="ECO:0000256" key="10">
    <source>
        <dbReference type="HAMAP-Rule" id="MF_00244"/>
    </source>
</evidence>
<dbReference type="Gene3D" id="3.40.50.620">
    <property type="entry name" value="HUPs"/>
    <property type="match status" value="1"/>
</dbReference>
<accession>A0A9D9N898</accession>
<dbReference type="NCBIfam" id="TIGR00482">
    <property type="entry name" value="nicotinate (nicotinamide) nucleotide adenylyltransferase"/>
    <property type="match status" value="1"/>
</dbReference>
<dbReference type="InterPro" id="IPR014729">
    <property type="entry name" value="Rossmann-like_a/b/a_fold"/>
</dbReference>
<dbReference type="EMBL" id="JADIML010000276">
    <property type="protein sequence ID" value="MBO8464193.1"/>
    <property type="molecule type" value="Genomic_DNA"/>
</dbReference>
<dbReference type="PANTHER" id="PTHR39321">
    <property type="entry name" value="NICOTINATE-NUCLEOTIDE ADENYLYLTRANSFERASE-RELATED"/>
    <property type="match status" value="1"/>
</dbReference>
<dbReference type="SUPFAM" id="SSF52374">
    <property type="entry name" value="Nucleotidylyl transferase"/>
    <property type="match status" value="1"/>
</dbReference>
<dbReference type="GO" id="GO:0004515">
    <property type="term" value="F:nicotinate-nucleotide adenylyltransferase activity"/>
    <property type="evidence" value="ECO:0007669"/>
    <property type="project" value="UniProtKB-UniRule"/>
</dbReference>
<proteinExistence type="inferred from homology"/>
<evidence type="ECO:0000256" key="6">
    <source>
        <dbReference type="ARBA" id="ARBA00022741"/>
    </source>
</evidence>
<keyword evidence="8 10" id="KW-0520">NAD</keyword>
<dbReference type="NCBIfam" id="TIGR00125">
    <property type="entry name" value="cyt_tran_rel"/>
    <property type="match status" value="1"/>
</dbReference>
<dbReference type="HAMAP" id="MF_00244">
    <property type="entry name" value="NaMN_adenylyltr"/>
    <property type="match status" value="1"/>
</dbReference>
<evidence type="ECO:0000256" key="3">
    <source>
        <dbReference type="ARBA" id="ARBA00022642"/>
    </source>
</evidence>
<evidence type="ECO:0000256" key="1">
    <source>
        <dbReference type="ARBA" id="ARBA00002324"/>
    </source>
</evidence>
<feature type="domain" description="Cytidyltransferase-like" evidence="11">
    <location>
        <begin position="10"/>
        <end position="179"/>
    </location>
</feature>
<dbReference type="InterPro" id="IPR005248">
    <property type="entry name" value="NadD/NMNAT"/>
</dbReference>
<evidence type="ECO:0000313" key="13">
    <source>
        <dbReference type="Proteomes" id="UP000823618"/>
    </source>
</evidence>
<keyword evidence="7 10" id="KW-0067">ATP-binding</keyword>
<dbReference type="AlphaFoldDB" id="A0A9D9N898"/>
<reference evidence="12" key="1">
    <citation type="submission" date="2020-10" db="EMBL/GenBank/DDBJ databases">
        <authorList>
            <person name="Gilroy R."/>
        </authorList>
    </citation>
    <scope>NUCLEOTIDE SEQUENCE</scope>
    <source>
        <strain evidence="12">E3-2379</strain>
    </source>
</reference>
<keyword evidence="6 10" id="KW-0547">Nucleotide-binding</keyword>
<organism evidence="12 13">
    <name type="scientific">Candidatus Scybalomonas excrementavium</name>
    <dbReference type="NCBI Taxonomy" id="2840943"/>
    <lineage>
        <taxon>Bacteria</taxon>
        <taxon>Bacillati</taxon>
        <taxon>Bacillota</taxon>
        <taxon>Clostridia</taxon>
        <taxon>Lachnospirales</taxon>
        <taxon>Lachnospiraceae</taxon>
        <taxon>Lachnospiraceae incertae sedis</taxon>
        <taxon>Candidatus Scybalomonas</taxon>
    </lineage>
</organism>
<comment type="pathway">
    <text evidence="2 10">Cofactor biosynthesis; NAD(+) biosynthesis; deamido-NAD(+) from nicotinate D-ribonucleotide: step 1/1.</text>
</comment>
<evidence type="ECO:0000256" key="2">
    <source>
        <dbReference type="ARBA" id="ARBA00005019"/>
    </source>
</evidence>
<keyword evidence="3 10" id="KW-0662">Pyridine nucleotide biosynthesis</keyword>
<evidence type="ECO:0000256" key="7">
    <source>
        <dbReference type="ARBA" id="ARBA00022840"/>
    </source>
</evidence>
<dbReference type="Proteomes" id="UP000823618">
    <property type="component" value="Unassembled WGS sequence"/>
</dbReference>
<evidence type="ECO:0000313" key="12">
    <source>
        <dbReference type="EMBL" id="MBO8464193.1"/>
    </source>
</evidence>
<evidence type="ECO:0000256" key="8">
    <source>
        <dbReference type="ARBA" id="ARBA00023027"/>
    </source>
</evidence>
<comment type="catalytic activity">
    <reaction evidence="9 10">
        <text>nicotinate beta-D-ribonucleotide + ATP + H(+) = deamido-NAD(+) + diphosphate</text>
        <dbReference type="Rhea" id="RHEA:22860"/>
        <dbReference type="ChEBI" id="CHEBI:15378"/>
        <dbReference type="ChEBI" id="CHEBI:30616"/>
        <dbReference type="ChEBI" id="CHEBI:33019"/>
        <dbReference type="ChEBI" id="CHEBI:57502"/>
        <dbReference type="ChEBI" id="CHEBI:58437"/>
        <dbReference type="EC" id="2.7.7.18"/>
    </reaction>
</comment>
<evidence type="ECO:0000256" key="4">
    <source>
        <dbReference type="ARBA" id="ARBA00022679"/>
    </source>
</evidence>
<evidence type="ECO:0000256" key="5">
    <source>
        <dbReference type="ARBA" id="ARBA00022695"/>
    </source>
</evidence>
<comment type="caution">
    <text evidence="12">The sequence shown here is derived from an EMBL/GenBank/DDBJ whole genome shotgun (WGS) entry which is preliminary data.</text>
</comment>
<sequence>MVGDEKKVGLMGGTFNPIHTGHLLLAEMAYEQFQLDKVLFMPARKPYHKTVRTMVSDQERIEMIQLAIQGNANFELSLIEFQREGNTYTIDTLKELNIKYPNTQFYFIMGADSLYQFSQWKEPEEILQRAILLAASRDDIASSALNSQIEYLIEHFGIGDIRLLKSPNMEISSHNIRNRVLEGKSIRYLLPDVVREYIETKGLYQER</sequence>
<comment type="similarity">
    <text evidence="10">Belongs to the NadD family.</text>
</comment>
<comment type="function">
    <text evidence="1 10">Catalyzes the reversible adenylation of nicotinate mononucleotide (NaMN) to nicotinic acid adenine dinucleotide (NaAD).</text>
</comment>